<dbReference type="HOGENOM" id="CLU_1429839_0_0_1"/>
<gene>
    <name evidence="2" type="ORF">AMTR_s00064p00171270</name>
</gene>
<accession>U5DC59</accession>
<evidence type="ECO:0000256" key="1">
    <source>
        <dbReference type="SAM" id="MobiDB-lite"/>
    </source>
</evidence>
<dbReference type="Proteomes" id="UP000017836">
    <property type="component" value="Unassembled WGS sequence"/>
</dbReference>
<dbReference type="Gramene" id="ERN19815">
    <property type="protein sequence ID" value="ERN19815"/>
    <property type="gene ID" value="AMTR_s00064p00171270"/>
</dbReference>
<name>U5DC59_AMBTC</name>
<feature type="region of interest" description="Disordered" evidence="1">
    <location>
        <begin position="64"/>
        <end position="190"/>
    </location>
</feature>
<sequence length="190" mass="21087">MRVDGAYYTYYKFKITNVDIGGCFGEDKCIFYHYLEKLLEIDPRVSKGPTGPFIRDLNELVEVEATDPAPTPVEKSKGKREAMNPPATRGRLARDPSSKKKRQERRASPPQDEFACEPLTKRKSPSPSGDQTTKDPTPQNSKKKVAPYVGEESTVDHPAQKKRKNQTYMVPPTVAILEGSIAPGGDMAMG</sequence>
<dbReference type="AlphaFoldDB" id="U5DC59"/>
<organism evidence="2 3">
    <name type="scientific">Amborella trichopoda</name>
    <dbReference type="NCBI Taxonomy" id="13333"/>
    <lineage>
        <taxon>Eukaryota</taxon>
        <taxon>Viridiplantae</taxon>
        <taxon>Streptophyta</taxon>
        <taxon>Embryophyta</taxon>
        <taxon>Tracheophyta</taxon>
        <taxon>Spermatophyta</taxon>
        <taxon>Magnoliopsida</taxon>
        <taxon>Amborellales</taxon>
        <taxon>Amborellaceae</taxon>
        <taxon>Amborella</taxon>
    </lineage>
</organism>
<evidence type="ECO:0000313" key="2">
    <source>
        <dbReference type="EMBL" id="ERN19815.1"/>
    </source>
</evidence>
<keyword evidence="3" id="KW-1185">Reference proteome</keyword>
<evidence type="ECO:0000313" key="3">
    <source>
        <dbReference type="Proteomes" id="UP000017836"/>
    </source>
</evidence>
<reference evidence="3" key="1">
    <citation type="journal article" date="2013" name="Science">
        <title>The Amborella genome and the evolution of flowering plants.</title>
        <authorList>
            <consortium name="Amborella Genome Project"/>
        </authorList>
    </citation>
    <scope>NUCLEOTIDE SEQUENCE [LARGE SCALE GENOMIC DNA]</scope>
</reference>
<feature type="compositionally biased region" description="Polar residues" evidence="1">
    <location>
        <begin position="125"/>
        <end position="140"/>
    </location>
</feature>
<protein>
    <submittedName>
        <fullName evidence="2">Uncharacterized protein</fullName>
    </submittedName>
</protein>
<proteinExistence type="predicted"/>
<dbReference type="EMBL" id="KI392064">
    <property type="protein sequence ID" value="ERN19815.1"/>
    <property type="molecule type" value="Genomic_DNA"/>
</dbReference>